<organism evidence="11 12">
    <name type="scientific">Pseudoxanthomonas mexicana</name>
    <dbReference type="NCBI Taxonomy" id="128785"/>
    <lineage>
        <taxon>Bacteria</taxon>
        <taxon>Pseudomonadati</taxon>
        <taxon>Pseudomonadota</taxon>
        <taxon>Gammaproteobacteria</taxon>
        <taxon>Lysobacterales</taxon>
        <taxon>Lysobacteraceae</taxon>
        <taxon>Pseudoxanthomonas</taxon>
    </lineage>
</organism>
<feature type="transmembrane region" description="Helical" evidence="8">
    <location>
        <begin position="587"/>
        <end position="607"/>
    </location>
</feature>
<dbReference type="InterPro" id="IPR013766">
    <property type="entry name" value="Thioredoxin_domain"/>
</dbReference>
<dbReference type="Gene3D" id="3.40.30.10">
    <property type="entry name" value="Glutaredoxin"/>
    <property type="match status" value="1"/>
</dbReference>
<gene>
    <name evidence="11" type="ORF">H4W19_10940</name>
</gene>
<dbReference type="Pfam" id="PF13899">
    <property type="entry name" value="Thioredoxin_7"/>
    <property type="match status" value="1"/>
</dbReference>
<keyword evidence="9" id="KW-0732">Signal</keyword>
<feature type="domain" description="Thioredoxin" evidence="10">
    <location>
        <begin position="635"/>
        <end position="764"/>
    </location>
</feature>
<dbReference type="EMBL" id="CP060028">
    <property type="protein sequence ID" value="QND78905.1"/>
    <property type="molecule type" value="Genomic_DNA"/>
</dbReference>
<feature type="transmembrane region" description="Helical" evidence="8">
    <location>
        <begin position="491"/>
        <end position="517"/>
    </location>
</feature>
<evidence type="ECO:0000256" key="3">
    <source>
        <dbReference type="ARBA" id="ARBA00022692"/>
    </source>
</evidence>
<sequence length="764" mass="80773">MTPIRTLPALLLLFLASLLAPAASAAITQDDLLPVDEAFVLTATAPARDRIEIRWKITDGYYLYRHRTGVEAEAGFAAQPLQLPKGKAYRDEFFGDVETYRGELVAILPGRPASGTDSVSLKIKYQGCADAGICYPPQTRTLKLALPPAAGDAFVPLGGGALAGNLLGQTPQAGMDALPLPEGQAFAFEAIAFNGNELLLRFTPARGYYVYRDRTSMALEGAQGVSLQAPRWPKGNAHRDEHFGDVTVYFDQAEVPVPLKRDRADAVTATLRVTFQGCQTDGICYPPMTRRVTLAIPSGTVTPASTPDMPAPATVAPLPTATTPVDAAAATLDTTMSAASIATDVERTRPPEEVLARNPRGTSSLLVALALALTGGLILNLMPCVLPILSLKALSLAESGREGGDARRRALWYTAGVLVSFVAVGALAIALRAAGQALGWGFQLQQPWVVGLLAYVMFAVGLSLSGVFAIGHRLAGTGHGLASRRGPVGDFFTGVLAVVVASPCTAPFMGVALAYAFTAPTPLALLVFAVLGLGLALPFLLIGFVPALASRLPRPGAWMDTLKQVLAFPMYLTAVWLLWVLGKQRGIDAVGLALVGLVLLALGLWWFQRARFAVAPLQRALALALAVSALVPLAMLHRLPAEIAAAPTTEGHAAYSAERLAALRAEGRIVFVDMTADWCVTCKANEKAVLNTPAFRELLATHDAVMLTGDWTNVDPDITAFLEAHGAVGVPLYVLYPRGGGAGEVLPTVLTQDGMRRAFERAAR</sequence>
<evidence type="ECO:0000256" key="7">
    <source>
        <dbReference type="ARBA" id="ARBA00023284"/>
    </source>
</evidence>
<keyword evidence="5 8" id="KW-1133">Transmembrane helix</keyword>
<evidence type="ECO:0000256" key="5">
    <source>
        <dbReference type="ARBA" id="ARBA00022989"/>
    </source>
</evidence>
<dbReference type="InterPro" id="IPR017937">
    <property type="entry name" value="Thioredoxin_CS"/>
</dbReference>
<dbReference type="SUPFAM" id="SSF74863">
    <property type="entry name" value="Thiol:disulfide interchange protein DsbD, N-terminal domain (DsbD-alpha)"/>
    <property type="match status" value="2"/>
</dbReference>
<dbReference type="PROSITE" id="PS51352">
    <property type="entry name" value="THIOREDOXIN_2"/>
    <property type="match status" value="1"/>
</dbReference>
<evidence type="ECO:0000259" key="10">
    <source>
        <dbReference type="PROSITE" id="PS51352"/>
    </source>
</evidence>
<feature type="transmembrane region" description="Helical" evidence="8">
    <location>
        <begin position="561"/>
        <end position="581"/>
    </location>
</feature>
<evidence type="ECO:0000256" key="1">
    <source>
        <dbReference type="ARBA" id="ARBA00004651"/>
    </source>
</evidence>
<dbReference type="Gene3D" id="2.60.40.1250">
    <property type="entry name" value="Thiol:disulfide interchange protein DsbD, N-terminal domain"/>
    <property type="match status" value="2"/>
</dbReference>
<feature type="transmembrane region" description="Helical" evidence="8">
    <location>
        <begin position="410"/>
        <end position="435"/>
    </location>
</feature>
<dbReference type="InterPro" id="IPR035671">
    <property type="entry name" value="DsbD_gamma"/>
</dbReference>
<keyword evidence="12" id="KW-1185">Reference proteome</keyword>
<dbReference type="PANTHER" id="PTHR32234:SF3">
    <property type="entry name" value="SUPPRESSION OF COPPER SENSITIVITY PROTEIN"/>
    <property type="match status" value="1"/>
</dbReference>
<name>A0ABX6R6X2_PSEMX</name>
<reference evidence="11 12" key="1">
    <citation type="submission" date="2020-08" db="EMBL/GenBank/DDBJ databases">
        <title>Streptomycin resistant and MDR strain, P. mexicana.</title>
        <authorList>
            <person name="Ganesh-kumar S."/>
            <person name="Zhe T."/>
            <person name="Yu Z."/>
            <person name="Min Y."/>
        </authorList>
    </citation>
    <scope>NUCLEOTIDE SEQUENCE [LARGE SCALE GENOMIC DNA]</scope>
    <source>
        <strain evidence="11 12">GTZY</strain>
    </source>
</reference>
<dbReference type="Proteomes" id="UP000515506">
    <property type="component" value="Chromosome"/>
</dbReference>
<dbReference type="InterPro" id="IPR003834">
    <property type="entry name" value="Cyt_c_assmbl_TM_dom"/>
</dbReference>
<comment type="subcellular location">
    <subcellularLocation>
        <location evidence="1">Cell membrane</location>
        <topology evidence="1">Multi-pass membrane protein</topology>
    </subcellularLocation>
</comment>
<dbReference type="SUPFAM" id="SSF52833">
    <property type="entry name" value="Thioredoxin-like"/>
    <property type="match status" value="1"/>
</dbReference>
<feature type="signal peptide" evidence="9">
    <location>
        <begin position="1"/>
        <end position="25"/>
    </location>
</feature>
<evidence type="ECO:0000313" key="11">
    <source>
        <dbReference type="EMBL" id="QND78905.1"/>
    </source>
</evidence>
<protein>
    <submittedName>
        <fullName evidence="11">Protein-disulfide reductase DsbD</fullName>
    </submittedName>
</protein>
<evidence type="ECO:0000256" key="4">
    <source>
        <dbReference type="ARBA" id="ARBA00022748"/>
    </source>
</evidence>
<keyword evidence="6 8" id="KW-0472">Membrane</keyword>
<accession>A0ABX6R6X2</accession>
<dbReference type="Pfam" id="PF02683">
    <property type="entry name" value="DsbD_TM"/>
    <property type="match status" value="1"/>
</dbReference>
<evidence type="ECO:0000256" key="2">
    <source>
        <dbReference type="ARBA" id="ARBA00022475"/>
    </source>
</evidence>
<keyword evidence="7" id="KW-0676">Redox-active center</keyword>
<feature type="transmembrane region" description="Helical" evidence="8">
    <location>
        <begin position="523"/>
        <end position="549"/>
    </location>
</feature>
<evidence type="ECO:0000256" key="8">
    <source>
        <dbReference type="SAM" id="Phobius"/>
    </source>
</evidence>
<dbReference type="InterPro" id="IPR036249">
    <property type="entry name" value="Thioredoxin-like_sf"/>
</dbReference>
<keyword evidence="3 8" id="KW-0812">Transmembrane</keyword>
<evidence type="ECO:0000256" key="6">
    <source>
        <dbReference type="ARBA" id="ARBA00023136"/>
    </source>
</evidence>
<dbReference type="RefSeq" id="WP_185894317.1">
    <property type="nucleotide sequence ID" value="NZ_CP060028.1"/>
</dbReference>
<feature type="chain" id="PRO_5046483999" evidence="9">
    <location>
        <begin position="26"/>
        <end position="764"/>
    </location>
</feature>
<keyword evidence="4" id="KW-0201">Cytochrome c-type biogenesis</keyword>
<feature type="transmembrane region" description="Helical" evidence="8">
    <location>
        <begin position="365"/>
        <end position="389"/>
    </location>
</feature>
<evidence type="ECO:0000256" key="9">
    <source>
        <dbReference type="SAM" id="SignalP"/>
    </source>
</evidence>
<dbReference type="InterPro" id="IPR036929">
    <property type="entry name" value="DsbDN_sf"/>
</dbReference>
<dbReference type="Pfam" id="PF11412">
    <property type="entry name" value="DsbD_N"/>
    <property type="match status" value="2"/>
</dbReference>
<keyword evidence="2" id="KW-1003">Cell membrane</keyword>
<dbReference type="PANTHER" id="PTHR32234">
    <property type="entry name" value="THIOL:DISULFIDE INTERCHANGE PROTEIN DSBD"/>
    <property type="match status" value="1"/>
</dbReference>
<dbReference type="PROSITE" id="PS00194">
    <property type="entry name" value="THIOREDOXIN_1"/>
    <property type="match status" value="1"/>
</dbReference>
<feature type="transmembrane region" description="Helical" evidence="8">
    <location>
        <begin position="447"/>
        <end position="470"/>
    </location>
</feature>
<dbReference type="CDD" id="cd02953">
    <property type="entry name" value="DsbDgamma"/>
    <property type="match status" value="1"/>
</dbReference>
<feature type="transmembrane region" description="Helical" evidence="8">
    <location>
        <begin position="619"/>
        <end position="639"/>
    </location>
</feature>
<evidence type="ECO:0000313" key="12">
    <source>
        <dbReference type="Proteomes" id="UP000515506"/>
    </source>
</evidence>
<dbReference type="InterPro" id="IPR028250">
    <property type="entry name" value="DsbDN"/>
</dbReference>
<proteinExistence type="predicted"/>